<proteinExistence type="predicted"/>
<gene>
    <name evidence="2" type="ORF">J5N97_012788</name>
</gene>
<evidence type="ECO:0000313" key="3">
    <source>
        <dbReference type="Proteomes" id="UP001085076"/>
    </source>
</evidence>
<evidence type="ECO:0000313" key="2">
    <source>
        <dbReference type="EMBL" id="KAJ0977314.1"/>
    </source>
</evidence>
<feature type="compositionally biased region" description="Polar residues" evidence="1">
    <location>
        <begin position="304"/>
        <end position="324"/>
    </location>
</feature>
<feature type="region of interest" description="Disordered" evidence="1">
    <location>
        <begin position="231"/>
        <end position="255"/>
    </location>
</feature>
<sequence>MMQVSTALAFGGSVSFGRFMSESLDWGRWSSFRHNRYLEEVERYSRPGSVAQKKAFFEAHYKKKAALKKAGSLEESVDESSENQEGTAAMAAGSTGEVYGNADEEFGGMPSHERPNLVDENCGLEGDHGMEENRSPEETKDEVFTGFTSVTQQSDVVQDIGNLIKVLEITPLKESFVANQVSLGDSAEKKPRISSSKSPNLGRLSRFATCPAPKLSPTSVKRIPSAVDCAKENKCTPTNNGGRGSTERKRLNAKSLHRSVNFSECSKGVAKPFSTKAPSILEKVRQFEATTSSSKASHHPLRPRNTSMKPSGNSVSKLSLVTQENGRKKQKV</sequence>
<accession>A0A9D5HI43</accession>
<feature type="region of interest" description="Disordered" evidence="1">
    <location>
        <begin position="286"/>
        <end position="332"/>
    </location>
</feature>
<dbReference type="EMBL" id="JAGGNH010000003">
    <property type="protein sequence ID" value="KAJ0977314.1"/>
    <property type="molecule type" value="Genomic_DNA"/>
</dbReference>
<organism evidence="2 3">
    <name type="scientific">Dioscorea zingiberensis</name>
    <dbReference type="NCBI Taxonomy" id="325984"/>
    <lineage>
        <taxon>Eukaryota</taxon>
        <taxon>Viridiplantae</taxon>
        <taxon>Streptophyta</taxon>
        <taxon>Embryophyta</taxon>
        <taxon>Tracheophyta</taxon>
        <taxon>Spermatophyta</taxon>
        <taxon>Magnoliopsida</taxon>
        <taxon>Liliopsida</taxon>
        <taxon>Dioscoreales</taxon>
        <taxon>Dioscoreaceae</taxon>
        <taxon>Dioscorea</taxon>
    </lineage>
</organism>
<evidence type="ECO:0000256" key="1">
    <source>
        <dbReference type="SAM" id="MobiDB-lite"/>
    </source>
</evidence>
<feature type="region of interest" description="Disordered" evidence="1">
    <location>
        <begin position="183"/>
        <end position="205"/>
    </location>
</feature>
<protein>
    <recommendedName>
        <fullName evidence="4">TPX2 C-terminal domain-containing protein</fullName>
    </recommendedName>
</protein>
<feature type="region of interest" description="Disordered" evidence="1">
    <location>
        <begin position="71"/>
        <end position="92"/>
    </location>
</feature>
<keyword evidence="3" id="KW-1185">Reference proteome</keyword>
<dbReference type="AlphaFoldDB" id="A0A9D5HI43"/>
<dbReference type="PANTHER" id="PTHR47067:SF7">
    <property type="entry name" value="TPX2 (TARGETING PROTEIN FOR XKLP2) PROTEIN FAMILY"/>
    <property type="match status" value="1"/>
</dbReference>
<reference evidence="2" key="2">
    <citation type="journal article" date="2022" name="Hortic Res">
        <title>The genome of Dioscorea zingiberensis sheds light on the biosynthesis, origin and evolution of the medicinally important diosgenin saponins.</title>
        <authorList>
            <person name="Li Y."/>
            <person name="Tan C."/>
            <person name="Li Z."/>
            <person name="Guo J."/>
            <person name="Li S."/>
            <person name="Chen X."/>
            <person name="Wang C."/>
            <person name="Dai X."/>
            <person name="Yang H."/>
            <person name="Song W."/>
            <person name="Hou L."/>
            <person name="Xu J."/>
            <person name="Tong Z."/>
            <person name="Xu A."/>
            <person name="Yuan X."/>
            <person name="Wang W."/>
            <person name="Yang Q."/>
            <person name="Chen L."/>
            <person name="Sun Z."/>
            <person name="Wang K."/>
            <person name="Pan B."/>
            <person name="Chen J."/>
            <person name="Bao Y."/>
            <person name="Liu F."/>
            <person name="Qi X."/>
            <person name="Gang D.R."/>
            <person name="Wen J."/>
            <person name="Li J."/>
        </authorList>
    </citation>
    <scope>NUCLEOTIDE SEQUENCE</scope>
    <source>
        <strain evidence="2">Dzin_1.0</strain>
    </source>
</reference>
<dbReference type="Proteomes" id="UP001085076">
    <property type="component" value="Miscellaneous, Linkage group lg03"/>
</dbReference>
<dbReference type="OrthoDB" id="758458at2759"/>
<evidence type="ECO:0008006" key="4">
    <source>
        <dbReference type="Google" id="ProtNLM"/>
    </source>
</evidence>
<name>A0A9D5HI43_9LILI</name>
<dbReference type="InterPro" id="IPR044216">
    <property type="entry name" value="WDL7"/>
</dbReference>
<reference evidence="2" key="1">
    <citation type="submission" date="2021-03" db="EMBL/GenBank/DDBJ databases">
        <authorList>
            <person name="Li Z."/>
            <person name="Yang C."/>
        </authorList>
    </citation>
    <scope>NUCLEOTIDE SEQUENCE</scope>
    <source>
        <strain evidence="2">Dzin_1.0</strain>
        <tissue evidence="2">Leaf</tissue>
    </source>
</reference>
<comment type="caution">
    <text evidence="2">The sequence shown here is derived from an EMBL/GenBank/DDBJ whole genome shotgun (WGS) entry which is preliminary data.</text>
</comment>
<dbReference type="PANTHER" id="PTHR47067">
    <property type="entry name" value="TPX2 (TARGETING PROTEIN FOR XKLP2) PROTEIN FAMILY-RELATED"/>
    <property type="match status" value="1"/>
</dbReference>